<dbReference type="EnsemblPlants" id="Bo4g018500.1">
    <property type="protein sequence ID" value="Bo4g018500.1"/>
    <property type="gene ID" value="Bo4g018500"/>
</dbReference>
<dbReference type="Gramene" id="Bo4g018500.1">
    <property type="protein sequence ID" value="Bo4g018500.1"/>
    <property type="gene ID" value="Bo4g018500"/>
</dbReference>
<sequence>MDAQRALLDELMGAARNLTDEERRGFKEIKWDDREVCAFYMVRFCPHDLFVNTKSDLGACLRIHDPKLKERCWNRGGGSALLKNVERMESDIIAGCFCNAAQVIGMKCLVTAVEVREASVREAAMHLGRTEKILEIVDRRCMPALSHHEVAKIDELLRFERLKSLEDISPPLPEADKDGGVIVTESSTPIAEAASDGFSSMSVAFDIITFKATLHIVSCF</sequence>
<reference evidence="2 3" key="1">
    <citation type="journal article" date="2014" name="Genome Biol.">
        <title>Transcriptome and methylome profiling reveals relics of genome dominance in the mesopolyploid Brassica oleracea.</title>
        <authorList>
            <person name="Parkin I.A."/>
            <person name="Koh C."/>
            <person name="Tang H."/>
            <person name="Robinson S.J."/>
            <person name="Kagale S."/>
            <person name="Clarke W.E."/>
            <person name="Town C.D."/>
            <person name="Nixon J."/>
            <person name="Krishnakumar V."/>
            <person name="Bidwell S.L."/>
            <person name="Denoeud F."/>
            <person name="Belcram H."/>
            <person name="Links M.G."/>
            <person name="Just J."/>
            <person name="Clarke C."/>
            <person name="Bender T."/>
            <person name="Huebert T."/>
            <person name="Mason A.S."/>
            <person name="Pires J.C."/>
            <person name="Barker G."/>
            <person name="Moore J."/>
            <person name="Walley P.G."/>
            <person name="Manoli S."/>
            <person name="Batley J."/>
            <person name="Edwards D."/>
            <person name="Nelson M.N."/>
            <person name="Wang X."/>
            <person name="Paterson A.H."/>
            <person name="King G."/>
            <person name="Bancroft I."/>
            <person name="Chalhoub B."/>
            <person name="Sharpe A.G."/>
        </authorList>
    </citation>
    <scope>NUCLEOTIDE SEQUENCE</scope>
    <source>
        <strain evidence="2 3">cv. TO1000</strain>
    </source>
</reference>
<dbReference type="HOGENOM" id="CLU_1257637_0_0_1"/>
<accession>A0A0D3BPG8</accession>
<dbReference type="Pfam" id="PF03194">
    <property type="entry name" value="LUC7"/>
    <property type="match status" value="1"/>
</dbReference>
<name>A0A0D3BPG8_BRAOL</name>
<comment type="similarity">
    <text evidence="1">Belongs to the Luc7 family.</text>
</comment>
<organism evidence="2 3">
    <name type="scientific">Brassica oleracea var. oleracea</name>
    <dbReference type="NCBI Taxonomy" id="109376"/>
    <lineage>
        <taxon>Eukaryota</taxon>
        <taxon>Viridiplantae</taxon>
        <taxon>Streptophyta</taxon>
        <taxon>Embryophyta</taxon>
        <taxon>Tracheophyta</taxon>
        <taxon>Spermatophyta</taxon>
        <taxon>Magnoliopsida</taxon>
        <taxon>eudicotyledons</taxon>
        <taxon>Gunneridae</taxon>
        <taxon>Pentapetalae</taxon>
        <taxon>rosids</taxon>
        <taxon>malvids</taxon>
        <taxon>Brassicales</taxon>
        <taxon>Brassicaceae</taxon>
        <taxon>Brassiceae</taxon>
        <taxon>Brassica</taxon>
    </lineage>
</organism>
<dbReference type="eggNOG" id="KOG0796">
    <property type="taxonomic scope" value="Eukaryota"/>
</dbReference>
<dbReference type="GO" id="GO:0005685">
    <property type="term" value="C:U1 snRNP"/>
    <property type="evidence" value="ECO:0007669"/>
    <property type="project" value="InterPro"/>
</dbReference>
<dbReference type="PANTHER" id="PTHR12375">
    <property type="entry name" value="RNA-BINDING PROTEIN LUC7-RELATED"/>
    <property type="match status" value="1"/>
</dbReference>
<proteinExistence type="inferred from homology"/>
<evidence type="ECO:0000256" key="1">
    <source>
        <dbReference type="ARBA" id="ARBA00005655"/>
    </source>
</evidence>
<evidence type="ECO:0000313" key="3">
    <source>
        <dbReference type="Proteomes" id="UP000032141"/>
    </source>
</evidence>
<dbReference type="GO" id="GO:0006376">
    <property type="term" value="P:mRNA splice site recognition"/>
    <property type="evidence" value="ECO:0007669"/>
    <property type="project" value="InterPro"/>
</dbReference>
<dbReference type="InterPro" id="IPR004882">
    <property type="entry name" value="Luc7-rel"/>
</dbReference>
<evidence type="ECO:0000313" key="2">
    <source>
        <dbReference type="EnsemblPlants" id="Bo4g018500.1"/>
    </source>
</evidence>
<protein>
    <submittedName>
        <fullName evidence="2">Uncharacterized protein</fullName>
    </submittedName>
</protein>
<dbReference type="Proteomes" id="UP000032141">
    <property type="component" value="Chromosome C4"/>
</dbReference>
<dbReference type="GO" id="GO:0003729">
    <property type="term" value="F:mRNA binding"/>
    <property type="evidence" value="ECO:0007669"/>
    <property type="project" value="InterPro"/>
</dbReference>
<dbReference type="AlphaFoldDB" id="A0A0D3BPG8"/>
<reference evidence="2" key="2">
    <citation type="submission" date="2015-03" db="UniProtKB">
        <authorList>
            <consortium name="EnsemblPlants"/>
        </authorList>
    </citation>
    <scope>IDENTIFICATION</scope>
</reference>
<dbReference type="STRING" id="109376.A0A0D3BPG8"/>
<keyword evidence="3" id="KW-1185">Reference proteome</keyword>